<comment type="pathway">
    <text evidence="4">Cofactor biosynthesis; molybdopterin biosynthesis.</text>
</comment>
<dbReference type="InterPro" id="IPR005110">
    <property type="entry name" value="MoeA_linker/N"/>
</dbReference>
<keyword evidence="4" id="KW-0460">Magnesium</keyword>
<dbReference type="CDD" id="cd00887">
    <property type="entry name" value="MoeA"/>
    <property type="match status" value="1"/>
</dbReference>
<evidence type="ECO:0000256" key="1">
    <source>
        <dbReference type="ARBA" id="ARBA00002901"/>
    </source>
</evidence>
<dbReference type="Pfam" id="PF03453">
    <property type="entry name" value="MoeA_N"/>
    <property type="match status" value="1"/>
</dbReference>
<evidence type="ECO:0000256" key="4">
    <source>
        <dbReference type="RuleBase" id="RU365090"/>
    </source>
</evidence>
<dbReference type="EC" id="2.10.1.1" evidence="4"/>
<keyword evidence="7" id="KW-1185">Reference proteome</keyword>
<keyword evidence="4 6" id="KW-0808">Transferase</keyword>
<comment type="cofactor">
    <cofactor evidence="4">
        <name>Mg(2+)</name>
        <dbReference type="ChEBI" id="CHEBI:18420"/>
    </cofactor>
</comment>
<dbReference type="Proteomes" id="UP000534783">
    <property type="component" value="Unassembled WGS sequence"/>
</dbReference>
<organism evidence="6 7">
    <name type="scientific">Candidatus Manganitrophus noduliformans</name>
    <dbReference type="NCBI Taxonomy" id="2606439"/>
    <lineage>
        <taxon>Bacteria</taxon>
        <taxon>Pseudomonadati</taxon>
        <taxon>Nitrospirota</taxon>
        <taxon>Nitrospiria</taxon>
        <taxon>Candidatus Troglogloeales</taxon>
        <taxon>Candidatus Manganitrophaceae</taxon>
        <taxon>Candidatus Manganitrophus</taxon>
    </lineage>
</organism>
<proteinExistence type="inferred from homology"/>
<comment type="catalytic activity">
    <reaction evidence="3">
        <text>adenylyl-molybdopterin + molybdate = Mo-molybdopterin + AMP + H(+)</text>
        <dbReference type="Rhea" id="RHEA:35047"/>
        <dbReference type="ChEBI" id="CHEBI:15378"/>
        <dbReference type="ChEBI" id="CHEBI:36264"/>
        <dbReference type="ChEBI" id="CHEBI:62727"/>
        <dbReference type="ChEBI" id="CHEBI:71302"/>
        <dbReference type="ChEBI" id="CHEBI:456215"/>
        <dbReference type="EC" id="2.10.1.1"/>
    </reaction>
</comment>
<dbReference type="PANTHER" id="PTHR10192:SF5">
    <property type="entry name" value="GEPHYRIN"/>
    <property type="match status" value="1"/>
</dbReference>
<comment type="caution">
    <text evidence="6">The sequence shown here is derived from an EMBL/GenBank/DDBJ whole genome shotgun (WGS) entry which is preliminary data.</text>
</comment>
<dbReference type="SUPFAM" id="SSF63882">
    <property type="entry name" value="MoeA N-terminal region -like"/>
    <property type="match status" value="1"/>
</dbReference>
<dbReference type="Gene3D" id="3.90.105.10">
    <property type="entry name" value="Molybdopterin biosynthesis moea protein, domain 2"/>
    <property type="match status" value="1"/>
</dbReference>
<keyword evidence="4" id="KW-0479">Metal-binding</keyword>
<dbReference type="SMART" id="SM00852">
    <property type="entry name" value="MoCF_biosynth"/>
    <property type="match status" value="1"/>
</dbReference>
<sequence>MMSQKDDPVQAALESFLAVVPQGVSGAEKVPLSSARGRILAADVTAGVDDPPYSRSIMEGYVLVASEAAAASAERPVTLQVVGEIPVGAGEAKGLGPGTAMRVTTGSFIPAGDFAVVKQWDVTQEGDRIRLTRPLAQNENIETQGCDRKKGSLLFAKGRRITPADIFLLAGQGILEVSVAKRPRVAIFSSGNEVIPPTEPFRVGAIWDCNSFGLSALVEEAGGAPLFKGIIQDDFDLFAKRLKEALAEAEMVVISGGTAIGGRDFTVDLVNAAGAPGAVVKGVPMRSGKPLVLGAAGSKPIVCVAGHPPEAARGFNLFGRPALGRLLGETVEAPGQK</sequence>
<dbReference type="RefSeq" id="WP_168061721.1">
    <property type="nucleotide sequence ID" value="NZ_VTOW01000003.1"/>
</dbReference>
<dbReference type="InterPro" id="IPR036135">
    <property type="entry name" value="MoeA_linker/N_sf"/>
</dbReference>
<dbReference type="GO" id="GO:0006777">
    <property type="term" value="P:Mo-molybdopterin cofactor biosynthetic process"/>
    <property type="evidence" value="ECO:0007669"/>
    <property type="project" value="UniProtKB-UniRule"/>
</dbReference>
<dbReference type="Pfam" id="PF00994">
    <property type="entry name" value="MoCF_biosynth"/>
    <property type="match status" value="1"/>
</dbReference>
<dbReference type="SUPFAM" id="SSF53218">
    <property type="entry name" value="Molybdenum cofactor biosynthesis proteins"/>
    <property type="match status" value="1"/>
</dbReference>
<dbReference type="Gene3D" id="3.40.980.10">
    <property type="entry name" value="MoaB/Mog-like domain"/>
    <property type="match status" value="1"/>
</dbReference>
<dbReference type="GO" id="GO:0005737">
    <property type="term" value="C:cytoplasm"/>
    <property type="evidence" value="ECO:0007669"/>
    <property type="project" value="TreeGrafter"/>
</dbReference>
<protein>
    <recommendedName>
        <fullName evidence="4">Molybdopterin molybdenumtransferase</fullName>
        <ecNumber evidence="4">2.10.1.1</ecNumber>
    </recommendedName>
</protein>
<comment type="function">
    <text evidence="1 4">Catalyzes the insertion of molybdate into adenylated molybdopterin with the concomitant release of AMP.</text>
</comment>
<name>A0A7X6DSI4_9BACT</name>
<dbReference type="InterPro" id="IPR036425">
    <property type="entry name" value="MoaB/Mog-like_dom_sf"/>
</dbReference>
<dbReference type="InterPro" id="IPR001453">
    <property type="entry name" value="MoaB/Mog_dom"/>
</dbReference>
<evidence type="ECO:0000313" key="6">
    <source>
        <dbReference type="EMBL" id="NKE72243.1"/>
    </source>
</evidence>
<dbReference type="InterPro" id="IPR038987">
    <property type="entry name" value="MoeA-like"/>
</dbReference>
<evidence type="ECO:0000313" key="7">
    <source>
        <dbReference type="Proteomes" id="UP000534783"/>
    </source>
</evidence>
<dbReference type="EMBL" id="VTOW01000003">
    <property type="protein sequence ID" value="NKE72243.1"/>
    <property type="molecule type" value="Genomic_DNA"/>
</dbReference>
<dbReference type="GO" id="GO:0061599">
    <property type="term" value="F:molybdopterin molybdotransferase activity"/>
    <property type="evidence" value="ECO:0007669"/>
    <property type="project" value="UniProtKB-UniRule"/>
</dbReference>
<evidence type="ECO:0000256" key="3">
    <source>
        <dbReference type="ARBA" id="ARBA00047317"/>
    </source>
</evidence>
<keyword evidence="4" id="KW-0500">Molybdenum</keyword>
<keyword evidence="4" id="KW-0501">Molybdenum cofactor biosynthesis</keyword>
<comment type="similarity">
    <text evidence="2 4">Belongs to the MoeA family.</text>
</comment>
<evidence type="ECO:0000259" key="5">
    <source>
        <dbReference type="SMART" id="SM00852"/>
    </source>
</evidence>
<dbReference type="GO" id="GO:0046872">
    <property type="term" value="F:metal ion binding"/>
    <property type="evidence" value="ECO:0007669"/>
    <property type="project" value="UniProtKB-UniRule"/>
</dbReference>
<feature type="domain" description="MoaB/Mog" evidence="5">
    <location>
        <begin position="186"/>
        <end position="325"/>
    </location>
</feature>
<gene>
    <name evidence="6" type="ORF">MNODULE_15950</name>
</gene>
<accession>A0A7X6DSI4</accession>
<dbReference type="UniPathway" id="UPA00344"/>
<reference evidence="6 7" key="1">
    <citation type="journal article" date="2020" name="Nature">
        <title>Bacterial chemolithoautotrophy via manganese oxidation.</title>
        <authorList>
            <person name="Yu H."/>
            <person name="Leadbetter J.R."/>
        </authorList>
    </citation>
    <scope>NUCLEOTIDE SEQUENCE [LARGE SCALE GENOMIC DNA]</scope>
    <source>
        <strain evidence="6 7">Mn-1</strain>
    </source>
</reference>
<dbReference type="AlphaFoldDB" id="A0A7X6DSI4"/>
<evidence type="ECO:0000256" key="2">
    <source>
        <dbReference type="ARBA" id="ARBA00010763"/>
    </source>
</evidence>
<dbReference type="PANTHER" id="PTHR10192">
    <property type="entry name" value="MOLYBDOPTERIN BIOSYNTHESIS PROTEIN"/>
    <property type="match status" value="1"/>
</dbReference>
<dbReference type="Gene3D" id="2.170.190.11">
    <property type="entry name" value="Molybdopterin biosynthesis moea protein, domain 3"/>
    <property type="match status" value="1"/>
</dbReference>